<dbReference type="AlphaFoldDB" id="A0A1E5IGE2"/>
<dbReference type="Gene3D" id="3.60.15.10">
    <property type="entry name" value="Ribonuclease Z/Hydroxyacylglutathione hydrolase-like"/>
    <property type="match status" value="1"/>
</dbReference>
<proteinExistence type="predicted"/>
<dbReference type="EMBL" id="LNVX01000677">
    <property type="protein sequence ID" value="OEG69530.1"/>
    <property type="molecule type" value="Genomic_DNA"/>
</dbReference>
<evidence type="ECO:0000313" key="1">
    <source>
        <dbReference type="EMBL" id="OEG69530.1"/>
    </source>
</evidence>
<keyword evidence="2" id="KW-1185">Reference proteome</keyword>
<dbReference type="SUPFAM" id="SSF56281">
    <property type="entry name" value="Metallo-hydrolase/oxidoreductase"/>
    <property type="match status" value="1"/>
</dbReference>
<accession>A0A1E5IGE2</accession>
<gene>
    <name evidence="1" type="ORF">ATZ36_02135</name>
</gene>
<dbReference type="InterPro" id="IPR036866">
    <property type="entry name" value="RibonucZ/Hydroxyglut_hydro"/>
</dbReference>
<organism evidence="1 2">
    <name type="scientific">Endomicrobium trichonymphae</name>
    <dbReference type="NCBI Taxonomy" id="1408204"/>
    <lineage>
        <taxon>Bacteria</taxon>
        <taxon>Pseudomonadati</taxon>
        <taxon>Elusimicrobiota</taxon>
        <taxon>Endomicrobiia</taxon>
        <taxon>Endomicrobiales</taxon>
        <taxon>Endomicrobiaceae</taxon>
        <taxon>Candidatus Endomicrobiellum</taxon>
    </lineage>
</organism>
<evidence type="ECO:0000313" key="2">
    <source>
        <dbReference type="Proteomes" id="UP000095237"/>
    </source>
</evidence>
<comment type="caution">
    <text evidence="1">The sequence shown here is derived from an EMBL/GenBank/DDBJ whole genome shotgun (WGS) entry which is preliminary data.</text>
</comment>
<reference evidence="1 2" key="1">
    <citation type="submission" date="2015-11" db="EMBL/GenBank/DDBJ databases">
        <title>Evidence for parallel genomic evolution in an endosymbiosis of termite gut flagellates.</title>
        <authorList>
            <person name="Zheng H."/>
        </authorList>
    </citation>
    <scope>NUCLEOTIDE SEQUENCE [LARGE SCALE GENOMIC DNA]</scope>
    <source>
        <strain evidence="1 2">CET450</strain>
    </source>
</reference>
<sequence length="130" mass="15251">MIERKWFRSKNQREKARCANNGKVVAHWTDDCKKYIKYAEYFDTEIFLKDLKERENVEFLLCKNYCKEETEKTERQFVTAKYDRDVKISDNLTVRLINAGYVPGSACFIFTIDNKKVLFSGDSGSGYSSI</sequence>
<dbReference type="Proteomes" id="UP000095237">
    <property type="component" value="Unassembled WGS sequence"/>
</dbReference>
<name>A0A1E5IGE2_ENDTX</name>
<protein>
    <submittedName>
        <fullName evidence="1">Uncharacterized protein</fullName>
    </submittedName>
</protein>